<dbReference type="RefSeq" id="WP_092587930.1">
    <property type="nucleotide sequence ID" value="NZ_FMTM01000012.1"/>
</dbReference>
<proteinExistence type="predicted"/>
<gene>
    <name evidence="1" type="ORF">SAMN02927900_05501</name>
</gene>
<evidence type="ECO:0000313" key="1">
    <source>
        <dbReference type="EMBL" id="SCW83822.1"/>
    </source>
</evidence>
<sequence length="103" mass="12075">MIDIRASKPLAKAIGARRETQRHLECLTRQIMARASRQATTVNVQSRTRRRSGPRTYYRELIERITFECWVELDMITCRHAMQEQVISELQHCDDAPMHHPAT</sequence>
<evidence type="ECO:0000313" key="2">
    <source>
        <dbReference type="Proteomes" id="UP000199542"/>
    </source>
</evidence>
<dbReference type="Proteomes" id="UP000199542">
    <property type="component" value="Unassembled WGS sequence"/>
</dbReference>
<name>A0A1G4TQZ5_9HYPH</name>
<protein>
    <submittedName>
        <fullName evidence="1">Uncharacterized protein</fullName>
    </submittedName>
</protein>
<dbReference type="EMBL" id="FMTM01000012">
    <property type="protein sequence ID" value="SCW83822.1"/>
    <property type="molecule type" value="Genomic_DNA"/>
</dbReference>
<organism evidence="1 2">
    <name type="scientific">Rhizobium mongolense subsp. loessense</name>
    <dbReference type="NCBI Taxonomy" id="158890"/>
    <lineage>
        <taxon>Bacteria</taxon>
        <taxon>Pseudomonadati</taxon>
        <taxon>Pseudomonadota</taxon>
        <taxon>Alphaproteobacteria</taxon>
        <taxon>Hyphomicrobiales</taxon>
        <taxon>Rhizobiaceae</taxon>
        <taxon>Rhizobium/Agrobacterium group</taxon>
        <taxon>Rhizobium</taxon>
    </lineage>
</organism>
<dbReference type="AlphaFoldDB" id="A0A1G4TQZ5"/>
<reference evidence="1 2" key="1">
    <citation type="submission" date="2016-10" db="EMBL/GenBank/DDBJ databases">
        <authorList>
            <person name="de Groot N.N."/>
        </authorList>
    </citation>
    <scope>NUCLEOTIDE SEQUENCE [LARGE SCALE GENOMIC DNA]</scope>
    <source>
        <strain evidence="1 2">CGMCC 1.3401</strain>
    </source>
</reference>
<accession>A0A1G4TQZ5</accession>